<sequence length="152" mass="17105">MNIDQKTYSTQDGNTVIVLKPTGRLDITTAWQFRLKLQECISKLSRHVLVNLGEVNFIDSSGLTSLVAGMRDADKAKGSFRICNVHPDAKLVFEVTMMDTVFEIFETEDEALATLFPDLVNYDKNSSNPRHQNTQDTSTFPELSSQSDRFVP</sequence>
<evidence type="ECO:0000259" key="4">
    <source>
        <dbReference type="PROSITE" id="PS50801"/>
    </source>
</evidence>
<reference evidence="6" key="1">
    <citation type="journal article" date="2020" name="ISME J.">
        <title>Comparative genomics reveals insights into cyanobacterial evolution and habitat adaptation.</title>
        <authorList>
            <person name="Chen M.Y."/>
            <person name="Teng W.K."/>
            <person name="Zhao L."/>
            <person name="Hu C.X."/>
            <person name="Zhou Y.K."/>
            <person name="Han B.P."/>
            <person name="Song L.R."/>
            <person name="Shu W.S."/>
        </authorList>
    </citation>
    <scope>NUCLEOTIDE SEQUENCE [LARGE SCALE GENOMIC DNA]</scope>
    <source>
        <strain evidence="6">FACHB-251</strain>
    </source>
</reference>
<dbReference type="GO" id="GO:0043856">
    <property type="term" value="F:anti-sigma factor antagonist activity"/>
    <property type="evidence" value="ECO:0007669"/>
    <property type="project" value="InterPro"/>
</dbReference>
<dbReference type="RefSeq" id="WP_190556677.1">
    <property type="nucleotide sequence ID" value="NZ_JACJQU010000001.1"/>
</dbReference>
<evidence type="ECO:0000313" key="6">
    <source>
        <dbReference type="Proteomes" id="UP000662185"/>
    </source>
</evidence>
<evidence type="ECO:0000256" key="3">
    <source>
        <dbReference type="SAM" id="MobiDB-lite"/>
    </source>
</evidence>
<dbReference type="Gene3D" id="3.30.750.24">
    <property type="entry name" value="STAS domain"/>
    <property type="match status" value="1"/>
</dbReference>
<dbReference type="CDD" id="cd07043">
    <property type="entry name" value="STAS_anti-anti-sigma_factors"/>
    <property type="match status" value="1"/>
</dbReference>
<evidence type="ECO:0000256" key="2">
    <source>
        <dbReference type="RuleBase" id="RU003749"/>
    </source>
</evidence>
<dbReference type="Proteomes" id="UP000662185">
    <property type="component" value="Unassembled WGS sequence"/>
</dbReference>
<dbReference type="PROSITE" id="PS50801">
    <property type="entry name" value="STAS"/>
    <property type="match status" value="1"/>
</dbReference>
<dbReference type="AlphaFoldDB" id="A0A926WED2"/>
<feature type="region of interest" description="Disordered" evidence="3">
    <location>
        <begin position="126"/>
        <end position="152"/>
    </location>
</feature>
<dbReference type="EMBL" id="JACJQU010000001">
    <property type="protein sequence ID" value="MBD2292349.1"/>
    <property type="molecule type" value="Genomic_DNA"/>
</dbReference>
<organism evidence="5 6">
    <name type="scientific">Anabaena sphaerica FACHB-251</name>
    <dbReference type="NCBI Taxonomy" id="2692883"/>
    <lineage>
        <taxon>Bacteria</taxon>
        <taxon>Bacillati</taxon>
        <taxon>Cyanobacteriota</taxon>
        <taxon>Cyanophyceae</taxon>
        <taxon>Nostocales</taxon>
        <taxon>Nostocaceae</taxon>
        <taxon>Anabaena</taxon>
    </lineage>
</organism>
<gene>
    <name evidence="5" type="ORF">H6G06_02345</name>
</gene>
<dbReference type="PANTHER" id="PTHR33495">
    <property type="entry name" value="ANTI-SIGMA FACTOR ANTAGONIST TM_1081-RELATED-RELATED"/>
    <property type="match status" value="1"/>
</dbReference>
<dbReference type="Pfam" id="PF01740">
    <property type="entry name" value="STAS"/>
    <property type="match status" value="1"/>
</dbReference>
<evidence type="ECO:0000256" key="1">
    <source>
        <dbReference type="ARBA" id="ARBA00009013"/>
    </source>
</evidence>
<dbReference type="NCBIfam" id="TIGR00377">
    <property type="entry name" value="ant_ant_sig"/>
    <property type="match status" value="1"/>
</dbReference>
<dbReference type="InterPro" id="IPR003658">
    <property type="entry name" value="Anti-sigma_ant"/>
</dbReference>
<name>A0A926WED2_9NOST</name>
<keyword evidence="6" id="KW-1185">Reference proteome</keyword>
<comment type="caution">
    <text evidence="5">The sequence shown here is derived from an EMBL/GenBank/DDBJ whole genome shotgun (WGS) entry which is preliminary data.</text>
</comment>
<feature type="domain" description="STAS" evidence="4">
    <location>
        <begin position="6"/>
        <end position="115"/>
    </location>
</feature>
<dbReference type="InterPro" id="IPR036513">
    <property type="entry name" value="STAS_dom_sf"/>
</dbReference>
<accession>A0A926WED2</accession>
<dbReference type="PANTHER" id="PTHR33495:SF2">
    <property type="entry name" value="ANTI-SIGMA FACTOR ANTAGONIST TM_1081-RELATED"/>
    <property type="match status" value="1"/>
</dbReference>
<comment type="similarity">
    <text evidence="1 2">Belongs to the anti-sigma-factor antagonist family.</text>
</comment>
<dbReference type="SUPFAM" id="SSF52091">
    <property type="entry name" value="SpoIIaa-like"/>
    <property type="match status" value="1"/>
</dbReference>
<dbReference type="InterPro" id="IPR002645">
    <property type="entry name" value="STAS_dom"/>
</dbReference>
<proteinExistence type="inferred from homology"/>
<evidence type="ECO:0000313" key="5">
    <source>
        <dbReference type="EMBL" id="MBD2292349.1"/>
    </source>
</evidence>
<protein>
    <recommendedName>
        <fullName evidence="2">Anti-sigma factor antagonist</fullName>
    </recommendedName>
</protein>